<evidence type="ECO:0000256" key="1">
    <source>
        <dbReference type="SAM" id="MobiDB-lite"/>
    </source>
</evidence>
<protein>
    <submittedName>
        <fullName evidence="2">Uncharacterized protein</fullName>
    </submittedName>
</protein>
<evidence type="ECO:0000313" key="3">
    <source>
        <dbReference type="Proteomes" id="UP001055439"/>
    </source>
</evidence>
<feature type="region of interest" description="Disordered" evidence="1">
    <location>
        <begin position="66"/>
        <end position="87"/>
    </location>
</feature>
<dbReference type="PROSITE" id="PS51257">
    <property type="entry name" value="PROKAR_LIPOPROTEIN"/>
    <property type="match status" value="1"/>
</dbReference>
<dbReference type="EMBL" id="CP097504">
    <property type="protein sequence ID" value="URD85397.1"/>
    <property type="molecule type" value="Genomic_DNA"/>
</dbReference>
<evidence type="ECO:0000313" key="2">
    <source>
        <dbReference type="EMBL" id="URD85397.1"/>
    </source>
</evidence>
<keyword evidence="3" id="KW-1185">Reference proteome</keyword>
<reference evidence="2" key="1">
    <citation type="submission" date="2022-05" db="EMBL/GenBank/DDBJ databases">
        <title>The Musa troglodytarum L. genome provides insights into the mechanism of non-climacteric behaviour and enrichment of carotenoids.</title>
        <authorList>
            <person name="Wang J."/>
        </authorList>
    </citation>
    <scope>NUCLEOTIDE SEQUENCE</scope>
    <source>
        <tissue evidence="2">Leaf</tissue>
    </source>
</reference>
<organism evidence="2 3">
    <name type="scientific">Musa troglodytarum</name>
    <name type="common">fe'i banana</name>
    <dbReference type="NCBI Taxonomy" id="320322"/>
    <lineage>
        <taxon>Eukaryota</taxon>
        <taxon>Viridiplantae</taxon>
        <taxon>Streptophyta</taxon>
        <taxon>Embryophyta</taxon>
        <taxon>Tracheophyta</taxon>
        <taxon>Spermatophyta</taxon>
        <taxon>Magnoliopsida</taxon>
        <taxon>Liliopsida</taxon>
        <taxon>Zingiberales</taxon>
        <taxon>Musaceae</taxon>
        <taxon>Musa</taxon>
    </lineage>
</organism>
<gene>
    <name evidence="2" type="ORF">MUK42_26526</name>
</gene>
<sequence length="87" mass="9896">MRCLWNGTRRPCYLFARKFLPHALTILCSCSPITRSSELMPRDTVPNPKSYVGHTFFMCVLASQPDGRHSDRQAKKPPDTFPSCLPL</sequence>
<dbReference type="AlphaFoldDB" id="A0A9E7JLC6"/>
<proteinExistence type="predicted"/>
<dbReference type="Proteomes" id="UP001055439">
    <property type="component" value="Chromosome 2"/>
</dbReference>
<name>A0A9E7JLC6_9LILI</name>
<accession>A0A9E7JLC6</accession>
<feature type="compositionally biased region" description="Basic and acidic residues" evidence="1">
    <location>
        <begin position="66"/>
        <end position="78"/>
    </location>
</feature>